<evidence type="ECO:0000313" key="4">
    <source>
        <dbReference type="Proteomes" id="UP000002255"/>
    </source>
</evidence>
<evidence type="ECO:0000313" key="3">
    <source>
        <dbReference type="EMBL" id="ACZ31805.1"/>
    </source>
</evidence>
<feature type="transmembrane region" description="Helical" evidence="1">
    <location>
        <begin position="35"/>
        <end position="53"/>
    </location>
</feature>
<reference evidence="3 4" key="2">
    <citation type="journal article" date="2010" name="Stand. Genomic Sci.">
        <title>Complete genome sequence of Xylanimonas cellulosilytica type strain (XIL07).</title>
        <authorList>
            <person name="Foster B."/>
            <person name="Pukall R."/>
            <person name="Abt B."/>
            <person name="Nolan M."/>
            <person name="Glavina Del Rio T."/>
            <person name="Chen F."/>
            <person name="Lucas S."/>
            <person name="Tice H."/>
            <person name="Pitluck S."/>
            <person name="Cheng J.-F."/>
            <person name="Chertkov O."/>
            <person name="Brettin T."/>
            <person name="Han C."/>
            <person name="Detter J.C."/>
            <person name="Bruce D."/>
            <person name="Goodwin L."/>
            <person name="Ivanova N."/>
            <person name="Mavromatis K."/>
            <person name="Pati A."/>
            <person name="Mikhailova N."/>
            <person name="Chen A."/>
            <person name="Palaniappan K."/>
            <person name="Land M."/>
            <person name="Hauser L."/>
            <person name="Chang Y.-J."/>
            <person name="Jeffries C.D."/>
            <person name="Chain P."/>
            <person name="Rohde M."/>
            <person name="Goeker M."/>
            <person name="Bristow J."/>
            <person name="Eisen J.A."/>
            <person name="Markowitz V."/>
            <person name="Hugenholtz P."/>
            <person name="Kyrpides N.C."/>
            <person name="Klenk H.-P."/>
            <person name="Lapidus A."/>
        </authorList>
    </citation>
    <scope>NUCLEOTIDE SEQUENCE [LARGE SCALE GENOMIC DNA]</scope>
    <source>
        <strain evidence="4">DSM 15894 / CECT 5975 / LMG 20990 / XIL07</strain>
    </source>
</reference>
<dbReference type="Proteomes" id="UP000002255">
    <property type="component" value="Chromosome"/>
</dbReference>
<feature type="transmembrane region" description="Helical" evidence="1">
    <location>
        <begin position="59"/>
        <end position="78"/>
    </location>
</feature>
<keyword evidence="1" id="KW-0472">Membrane</keyword>
<reference evidence="4" key="1">
    <citation type="submission" date="2009-11" db="EMBL/GenBank/DDBJ databases">
        <title>The complete chromosome of Xylanimonas cellulosilytica DSM 15894.</title>
        <authorList>
            <consortium name="US DOE Joint Genome Institute (JGI-PGF)"/>
            <person name="Lucas S."/>
            <person name="Copeland A."/>
            <person name="Lapidus A."/>
            <person name="Glavina del Rio T."/>
            <person name="Dalin E."/>
            <person name="Tice H."/>
            <person name="Bruce D."/>
            <person name="Goodwin L."/>
            <person name="Pitluck S."/>
            <person name="Kyrpides N."/>
            <person name="Mavromatis K."/>
            <person name="Ivanova N."/>
            <person name="Mikhailova N."/>
            <person name="Foster B."/>
            <person name="Clum A."/>
            <person name="Brettin T."/>
            <person name="Detter J.C."/>
            <person name="Han C."/>
            <person name="Larimer F."/>
            <person name="Land M."/>
            <person name="Hauser L."/>
            <person name="Markowitz V."/>
            <person name="Cheng J.F."/>
            <person name="Hugenholtz P."/>
            <person name="Woyke T."/>
            <person name="Wu D."/>
            <person name="Gehrich-Schroeter G."/>
            <person name="Schneider S."/>
            <person name="Pukall S.R."/>
            <person name="Klenk H.P."/>
            <person name="Eisen J.A."/>
        </authorList>
    </citation>
    <scope>NUCLEOTIDE SEQUENCE [LARGE SCALE GENOMIC DNA]</scope>
    <source>
        <strain evidence="4">DSM 15894 / CECT 5975 / LMG 20990 / XIL07</strain>
    </source>
</reference>
<accession>D1BYD3</accession>
<gene>
    <name evidence="3" type="ordered locus">Xcel_2791</name>
</gene>
<dbReference type="HOGENOM" id="CLU_1562288_0_0_11"/>
<evidence type="ECO:0000256" key="1">
    <source>
        <dbReference type="SAM" id="Phobius"/>
    </source>
</evidence>
<dbReference type="AlphaFoldDB" id="D1BYD3"/>
<dbReference type="OrthoDB" id="5146071at2"/>
<dbReference type="EMBL" id="CP001821">
    <property type="protein sequence ID" value="ACZ31805.1"/>
    <property type="molecule type" value="Genomic_DNA"/>
</dbReference>
<keyword evidence="1" id="KW-0812">Transmembrane</keyword>
<keyword evidence="1" id="KW-1133">Transmembrane helix</keyword>
<sequence length="171" mass="17969">MMLEYPLTTDDYVAFNEHFARTSAAIREQQAQVRLLGAVAPLVLGPLLFGLAFHDWIGGLVVGIISAAVMWFCFPQLGTTLSTWSLRKIVANGGAGPVGLVHLSLGDAGITEEVSGTTTSAAWGAIDRVSESDEHYFVFTAPAVAMIVPKRTAGAAEVIAAVRARAAAAAR</sequence>
<dbReference type="InterPro" id="IPR025588">
    <property type="entry name" value="YcxB-like_C"/>
</dbReference>
<dbReference type="Pfam" id="PF14317">
    <property type="entry name" value="YcxB"/>
    <property type="match status" value="1"/>
</dbReference>
<name>D1BYD3_XYLCX</name>
<feature type="domain" description="YcxB-like C-terminal" evidence="2">
    <location>
        <begin position="105"/>
        <end position="160"/>
    </location>
</feature>
<proteinExistence type="predicted"/>
<dbReference type="RefSeq" id="WP_012879547.1">
    <property type="nucleotide sequence ID" value="NC_013530.1"/>
</dbReference>
<evidence type="ECO:0000259" key="2">
    <source>
        <dbReference type="Pfam" id="PF14317"/>
    </source>
</evidence>
<dbReference type="KEGG" id="xce:Xcel_2791"/>
<protein>
    <recommendedName>
        <fullName evidence="2">YcxB-like C-terminal domain-containing protein</fullName>
    </recommendedName>
</protein>
<keyword evidence="4" id="KW-1185">Reference proteome</keyword>
<organism evidence="3 4">
    <name type="scientific">Xylanimonas cellulosilytica (strain DSM 15894 / JCM 12276 / CECT 5975 / KCTC 9989 / LMG 20990 / NBRC 107835 / XIL07)</name>
    <dbReference type="NCBI Taxonomy" id="446471"/>
    <lineage>
        <taxon>Bacteria</taxon>
        <taxon>Bacillati</taxon>
        <taxon>Actinomycetota</taxon>
        <taxon>Actinomycetes</taxon>
        <taxon>Micrococcales</taxon>
        <taxon>Promicromonosporaceae</taxon>
        <taxon>Xylanimonas</taxon>
    </lineage>
</organism>